<evidence type="ECO:0000256" key="2">
    <source>
        <dbReference type="ARBA" id="ARBA00022741"/>
    </source>
</evidence>
<keyword evidence="2" id="KW-0547">Nucleotide-binding</keyword>
<feature type="domain" description="Helicase ATP-binding" evidence="7">
    <location>
        <begin position="97"/>
        <end position="231"/>
    </location>
</feature>
<feature type="region of interest" description="Disordered" evidence="6">
    <location>
        <begin position="610"/>
        <end position="643"/>
    </location>
</feature>
<keyword evidence="4" id="KW-0347">Helicase</keyword>
<dbReference type="InterPro" id="IPR027417">
    <property type="entry name" value="P-loop_NTPase"/>
</dbReference>
<dbReference type="SMART" id="SM00487">
    <property type="entry name" value="DEXDc"/>
    <property type="match status" value="1"/>
</dbReference>
<dbReference type="SUPFAM" id="SSF52540">
    <property type="entry name" value="P-loop containing nucleoside triphosphate hydrolases"/>
    <property type="match status" value="1"/>
</dbReference>
<dbReference type="InterPro" id="IPR006935">
    <property type="entry name" value="Helicase/UvrB_N"/>
</dbReference>
<dbReference type="CDD" id="cd12091">
    <property type="entry name" value="FANCM_ID"/>
    <property type="match status" value="1"/>
</dbReference>
<organism evidence="9 10">
    <name type="scientific">Priapulus caudatus</name>
    <name type="common">Priapulid worm</name>
    <dbReference type="NCBI Taxonomy" id="37621"/>
    <lineage>
        <taxon>Eukaryota</taxon>
        <taxon>Metazoa</taxon>
        <taxon>Ecdysozoa</taxon>
        <taxon>Scalidophora</taxon>
        <taxon>Priapulida</taxon>
        <taxon>Priapulimorpha</taxon>
        <taxon>Priapulimorphida</taxon>
        <taxon>Priapulidae</taxon>
        <taxon>Priapulus</taxon>
    </lineage>
</organism>
<dbReference type="PANTHER" id="PTHR14025:SF20">
    <property type="entry name" value="FANCONI ANEMIA GROUP M PROTEIN"/>
    <property type="match status" value="1"/>
</dbReference>
<evidence type="ECO:0000256" key="6">
    <source>
        <dbReference type="SAM" id="MobiDB-lite"/>
    </source>
</evidence>
<dbReference type="Gene3D" id="3.40.50.300">
    <property type="entry name" value="P-loop containing nucleotide triphosphate hydrolases"/>
    <property type="match status" value="3"/>
</dbReference>
<evidence type="ECO:0000256" key="5">
    <source>
        <dbReference type="ARBA" id="ARBA00022840"/>
    </source>
</evidence>
<sequence length="847" mass="95092">MSFLDKKMNAPKQRTLFEVWGQDKINPTTAGGLGEALDDDEDDLIYAEAMDQTMNQLASTSVLQGVDASDTPGFDVSAGGTWIYPTNYSMRDYQFTIVQAALFNNTLVVLPTGLGKTFIAAVIMYNYYRWYPQGKIVFMAPTRPLVAQQRKACYDVMGIPQSDTIEMTGTMASKEGTNRFCHHFCLWQLSCPVVRELHIYNKQFRMLALSATPGGDLKVVQQVLTNLLVSHVELRSDDSPDITPYTHERLVEKHVVSLGPELTALRDKYLQVVGVVVRRLSNNYVLRCNNLLSLSKFQLLRAREEFRQNPPSSLPRGQYGTVEGDFAMCTSLYHGLELLVLHGIKSFHNFLQGILEGVKSNPRTRAELMRNQAFIEIMEHVQAKYSVSSSQVDNNRASQATRAGASLAGTLASPRIYSHPKIEKLEKIVVDHFRQNQSANTRVMIFSQYRDSVAEIAAVLRRHAPTVRVMSFVGQSTASKSTKGVTQKEQMKVVREFREGGYNTIVATCVGEEGLDIGDVDLIVCYDAHKSPTRLVQRMGRTGRKRQGKIVMLVTEGKEEQTYNTSQQSKRSVHRALLAGCRGKRLMLAANPRMLPRGLTPAVHKMHMTVAIAPQEEEDEKQQRKGRRRRGGDGSRQEGRAGSANVLGLFAKKAKQEGEFLTEEELAYWGENFQVPDSDVAVLPRRPRWISLKSYSENEMDRDVSVAGKQQKLSLTEWIPWQNQLQKTGSVGHSRTTRDYVNLNTFMEVQAQLGRMSAGTSWGRMRTCTGRRWLPNINTADVLQPGERNLAGAGGEGNSSQVLARSFRRHHRVTTGPVAKVERAGAKKRRRIKTAVLSADEFKRTRR</sequence>
<evidence type="ECO:0000256" key="1">
    <source>
        <dbReference type="ARBA" id="ARBA00009889"/>
    </source>
</evidence>
<dbReference type="Pfam" id="PF00271">
    <property type="entry name" value="Helicase_C"/>
    <property type="match status" value="1"/>
</dbReference>
<evidence type="ECO:0000313" key="9">
    <source>
        <dbReference type="Proteomes" id="UP000695022"/>
    </source>
</evidence>
<reference evidence="10" key="1">
    <citation type="submission" date="2025-08" db="UniProtKB">
        <authorList>
            <consortium name="RefSeq"/>
        </authorList>
    </citation>
    <scope>IDENTIFICATION</scope>
</reference>
<gene>
    <name evidence="10" type="primary">LOC106816464</name>
</gene>
<dbReference type="CDD" id="cd18801">
    <property type="entry name" value="SF2_C_FANCM_Hef"/>
    <property type="match status" value="1"/>
</dbReference>
<dbReference type="InterPro" id="IPR001650">
    <property type="entry name" value="Helicase_C-like"/>
</dbReference>
<feature type="domain" description="Helicase C-terminal" evidence="8">
    <location>
        <begin position="424"/>
        <end position="589"/>
    </location>
</feature>
<evidence type="ECO:0000259" key="8">
    <source>
        <dbReference type="PROSITE" id="PS51194"/>
    </source>
</evidence>
<dbReference type="InterPro" id="IPR039686">
    <property type="entry name" value="FANCM/Mph1-like_ID"/>
</dbReference>
<dbReference type="InterPro" id="IPR014001">
    <property type="entry name" value="Helicase_ATP-bd"/>
</dbReference>
<dbReference type="SMART" id="SM00490">
    <property type="entry name" value="HELICc"/>
    <property type="match status" value="1"/>
</dbReference>
<evidence type="ECO:0000259" key="7">
    <source>
        <dbReference type="PROSITE" id="PS51192"/>
    </source>
</evidence>
<comment type="similarity">
    <text evidence="1">Belongs to the DEAD box helicase family. DEAH subfamily. FANCM sub-subfamily.</text>
</comment>
<dbReference type="Gene3D" id="1.20.1320.20">
    <property type="entry name" value="hef helicase domain"/>
    <property type="match status" value="1"/>
</dbReference>
<dbReference type="Proteomes" id="UP000695022">
    <property type="component" value="Unplaced"/>
</dbReference>
<dbReference type="GeneID" id="106816464"/>
<dbReference type="RefSeq" id="XP_014676575.1">
    <property type="nucleotide sequence ID" value="XM_014821089.1"/>
</dbReference>
<evidence type="ECO:0000256" key="4">
    <source>
        <dbReference type="ARBA" id="ARBA00022806"/>
    </source>
</evidence>
<keyword evidence="3" id="KW-0378">Hydrolase</keyword>
<keyword evidence="5" id="KW-0067">ATP-binding</keyword>
<dbReference type="InterPro" id="IPR031879">
    <property type="entry name" value="FANCM-MHF-bd"/>
</dbReference>
<accession>A0ABM1EWK4</accession>
<protein>
    <submittedName>
        <fullName evidence="10">Fanconi anemia group M protein homolog</fullName>
    </submittedName>
</protein>
<dbReference type="Pfam" id="PF16783">
    <property type="entry name" value="FANCM-MHF_bd"/>
    <property type="match status" value="1"/>
</dbReference>
<dbReference type="PANTHER" id="PTHR14025">
    <property type="entry name" value="FANCONI ANEMIA GROUP M FANCM FAMILY MEMBER"/>
    <property type="match status" value="1"/>
</dbReference>
<keyword evidence="9" id="KW-1185">Reference proteome</keyword>
<evidence type="ECO:0000313" key="10">
    <source>
        <dbReference type="RefSeq" id="XP_014676575.1"/>
    </source>
</evidence>
<name>A0ABM1EWK4_PRICU</name>
<proteinExistence type="inferred from homology"/>
<evidence type="ECO:0000256" key="3">
    <source>
        <dbReference type="ARBA" id="ARBA00022801"/>
    </source>
</evidence>
<dbReference type="PROSITE" id="PS51192">
    <property type="entry name" value="HELICASE_ATP_BIND_1"/>
    <property type="match status" value="1"/>
</dbReference>
<dbReference type="Pfam" id="PF04851">
    <property type="entry name" value="ResIII"/>
    <property type="match status" value="1"/>
</dbReference>
<dbReference type="PROSITE" id="PS51194">
    <property type="entry name" value="HELICASE_CTER"/>
    <property type="match status" value="1"/>
</dbReference>